<gene>
    <name evidence="1" type="ORF">Scep_014546</name>
</gene>
<dbReference type="PANTHER" id="PTHR31300:SF3">
    <property type="entry name" value="GB|AAD30234.1"/>
    <property type="match status" value="1"/>
</dbReference>
<evidence type="ECO:0000313" key="1">
    <source>
        <dbReference type="EMBL" id="KAK9125700.1"/>
    </source>
</evidence>
<accession>A0AAP0J2T4</accession>
<organism evidence="1 2">
    <name type="scientific">Stephania cephalantha</name>
    <dbReference type="NCBI Taxonomy" id="152367"/>
    <lineage>
        <taxon>Eukaryota</taxon>
        <taxon>Viridiplantae</taxon>
        <taxon>Streptophyta</taxon>
        <taxon>Embryophyta</taxon>
        <taxon>Tracheophyta</taxon>
        <taxon>Spermatophyta</taxon>
        <taxon>Magnoliopsida</taxon>
        <taxon>Ranunculales</taxon>
        <taxon>Menispermaceae</taxon>
        <taxon>Menispermoideae</taxon>
        <taxon>Cissampelideae</taxon>
        <taxon>Stephania</taxon>
    </lineage>
</organism>
<name>A0AAP0J2T4_9MAGN</name>
<sequence>MSRLAPLPEVPSTYETVPKNKGQSWWRDWIKTQLPLLFLNPKKSHLKLLLNVLGCPLSPIPSSPSKHSLLDVSSTAQYIIQHFMAATGCKKLMTSNEEGVVKNMYIAGQVKMVVAEELGGRGGSSATSAARLVPDQGCFFVWQMFPNKWLIELAVSGNKVVAGSDGNVSWRHTPWLGVHAAKGGIRPLRRALQGLDPVMVASVFSTAQLLGEKRIWDEDCFVLKISADPTDLARRSDSTADIVKHVIIGYFSQRSGLLIHLEDSHLTRIQSPGTHPTYWETTMGSKIEDYRMVDNVMIAHSGYSTATLIRFGNNVKVGPQITRLEELWTIDDVVFNVHGLSMDFFIPPEEIRIENPEENLDWKTSLHQLDEA</sequence>
<dbReference type="PANTHER" id="PTHR31300">
    <property type="entry name" value="LIPASE"/>
    <property type="match status" value="1"/>
</dbReference>
<keyword evidence="2" id="KW-1185">Reference proteome</keyword>
<dbReference type="InterPro" id="IPR006873">
    <property type="entry name" value="DUF620"/>
</dbReference>
<proteinExistence type="predicted"/>
<dbReference type="Pfam" id="PF04788">
    <property type="entry name" value="DUF620"/>
    <property type="match status" value="1"/>
</dbReference>
<dbReference type="AlphaFoldDB" id="A0AAP0J2T4"/>
<evidence type="ECO:0000313" key="2">
    <source>
        <dbReference type="Proteomes" id="UP001419268"/>
    </source>
</evidence>
<dbReference type="Proteomes" id="UP001419268">
    <property type="component" value="Unassembled WGS sequence"/>
</dbReference>
<comment type="caution">
    <text evidence="1">The sequence shown here is derived from an EMBL/GenBank/DDBJ whole genome shotgun (WGS) entry which is preliminary data.</text>
</comment>
<dbReference type="EMBL" id="JBBNAG010000006">
    <property type="protein sequence ID" value="KAK9125700.1"/>
    <property type="molecule type" value="Genomic_DNA"/>
</dbReference>
<reference evidence="1 2" key="1">
    <citation type="submission" date="2024-01" db="EMBL/GenBank/DDBJ databases">
        <title>Genome assemblies of Stephania.</title>
        <authorList>
            <person name="Yang L."/>
        </authorList>
    </citation>
    <scope>NUCLEOTIDE SEQUENCE [LARGE SCALE GENOMIC DNA]</scope>
    <source>
        <strain evidence="1">JXDWG</strain>
        <tissue evidence="1">Leaf</tissue>
    </source>
</reference>
<protein>
    <submittedName>
        <fullName evidence="1">Uncharacterized protein</fullName>
    </submittedName>
</protein>